<dbReference type="EMBL" id="BMAW01085874">
    <property type="protein sequence ID" value="GFU44798.1"/>
    <property type="molecule type" value="Genomic_DNA"/>
</dbReference>
<dbReference type="PROSITE" id="PS51155">
    <property type="entry name" value="CHIT_BIND_RR_2"/>
    <property type="match status" value="1"/>
</dbReference>
<keyword evidence="1" id="KW-0193">Cuticle</keyword>
<dbReference type="GO" id="GO:0008010">
    <property type="term" value="F:structural constituent of chitin-based larval cuticle"/>
    <property type="evidence" value="ECO:0007669"/>
    <property type="project" value="TreeGrafter"/>
</dbReference>
<keyword evidence="6" id="KW-1185">Reference proteome</keyword>
<dbReference type="PANTHER" id="PTHR10380">
    <property type="entry name" value="CUTICLE PROTEIN"/>
    <property type="match status" value="1"/>
</dbReference>
<dbReference type="InterPro" id="IPR000618">
    <property type="entry name" value="Insect_cuticle"/>
</dbReference>
<protein>
    <recommendedName>
        <fullName evidence="7">Cuticle protein</fullName>
    </recommendedName>
</protein>
<feature type="non-terminal residue" evidence="3">
    <location>
        <position position="53"/>
    </location>
</feature>
<dbReference type="OrthoDB" id="6433771at2759"/>
<dbReference type="InterPro" id="IPR050468">
    <property type="entry name" value="Cuticle_Struct_Prot"/>
</dbReference>
<evidence type="ECO:0000256" key="2">
    <source>
        <dbReference type="SAM" id="MobiDB-lite"/>
    </source>
</evidence>
<evidence type="ECO:0000256" key="1">
    <source>
        <dbReference type="PROSITE-ProRule" id="PRU00497"/>
    </source>
</evidence>
<name>A0A8X6P3E7_NEPPI</name>
<evidence type="ECO:0000313" key="5">
    <source>
        <dbReference type="EMBL" id="GFU44798.1"/>
    </source>
</evidence>
<reference evidence="3" key="1">
    <citation type="submission" date="2020-08" db="EMBL/GenBank/DDBJ databases">
        <title>Multicomponent nature underlies the extraordinary mechanical properties of spider dragline silk.</title>
        <authorList>
            <person name="Kono N."/>
            <person name="Nakamura H."/>
            <person name="Mori M."/>
            <person name="Yoshida Y."/>
            <person name="Ohtoshi R."/>
            <person name="Malay A.D."/>
            <person name="Moran D.A.P."/>
            <person name="Tomita M."/>
            <person name="Numata K."/>
            <person name="Arakawa K."/>
        </authorList>
    </citation>
    <scope>NUCLEOTIDE SEQUENCE</scope>
</reference>
<dbReference type="EMBL" id="BMAW01111456">
    <property type="protein sequence ID" value="GFT48115.1"/>
    <property type="molecule type" value="Genomic_DNA"/>
</dbReference>
<dbReference type="GO" id="GO:0062129">
    <property type="term" value="C:chitin-based extracellular matrix"/>
    <property type="evidence" value="ECO:0007669"/>
    <property type="project" value="TreeGrafter"/>
</dbReference>
<evidence type="ECO:0000313" key="4">
    <source>
        <dbReference type="EMBL" id="GFU21731.1"/>
    </source>
</evidence>
<organism evidence="3 6">
    <name type="scientific">Nephila pilipes</name>
    <name type="common">Giant wood spider</name>
    <name type="synonym">Nephila maculata</name>
    <dbReference type="NCBI Taxonomy" id="299642"/>
    <lineage>
        <taxon>Eukaryota</taxon>
        <taxon>Metazoa</taxon>
        <taxon>Ecdysozoa</taxon>
        <taxon>Arthropoda</taxon>
        <taxon>Chelicerata</taxon>
        <taxon>Arachnida</taxon>
        <taxon>Araneae</taxon>
        <taxon>Araneomorphae</taxon>
        <taxon>Entelegynae</taxon>
        <taxon>Araneoidea</taxon>
        <taxon>Nephilidae</taxon>
        <taxon>Nephila</taxon>
    </lineage>
</organism>
<dbReference type="AlphaFoldDB" id="A0A8X6P3E7"/>
<evidence type="ECO:0008006" key="7">
    <source>
        <dbReference type="Google" id="ProtNLM"/>
    </source>
</evidence>
<evidence type="ECO:0000313" key="6">
    <source>
        <dbReference type="Proteomes" id="UP000887013"/>
    </source>
</evidence>
<feature type="region of interest" description="Disordered" evidence="2">
    <location>
        <begin position="18"/>
        <end position="40"/>
    </location>
</feature>
<accession>A0A8X6P3E7</accession>
<evidence type="ECO:0000313" key="3">
    <source>
        <dbReference type="EMBL" id="GFT48115.1"/>
    </source>
</evidence>
<dbReference type="Pfam" id="PF00379">
    <property type="entry name" value="Chitin_bind_4"/>
    <property type="match status" value="1"/>
</dbReference>
<sequence length="53" mass="6200">YHHLPHPYKFGYAIKDHHGHQHRDEHGDGHGNVHGSYAFTDHKGIHRQVHYVA</sequence>
<dbReference type="Proteomes" id="UP000887013">
    <property type="component" value="Unassembled WGS sequence"/>
</dbReference>
<proteinExistence type="predicted"/>
<comment type="caution">
    <text evidence="3">The sequence shown here is derived from an EMBL/GenBank/DDBJ whole genome shotgun (WGS) entry which is preliminary data.</text>
</comment>
<feature type="non-terminal residue" evidence="3">
    <location>
        <position position="1"/>
    </location>
</feature>
<dbReference type="EMBL" id="BMAW01031560">
    <property type="protein sequence ID" value="GFU21731.1"/>
    <property type="molecule type" value="Genomic_DNA"/>
</dbReference>
<gene>
    <name evidence="5" type="ORF">NPIL_184391</name>
    <name evidence="3" type="ORF">NPIL_622131</name>
    <name evidence="4" type="ORF">NPIL_667331</name>
</gene>
<feature type="compositionally biased region" description="Basic and acidic residues" evidence="2">
    <location>
        <begin position="22"/>
        <end position="31"/>
    </location>
</feature>